<comment type="caution">
    <text evidence="1">The sequence shown here is derived from an EMBL/GenBank/DDBJ whole genome shotgun (WGS) entry which is preliminary data.</text>
</comment>
<dbReference type="AlphaFoldDB" id="A0A9Q1FXI9"/>
<gene>
    <name evidence="1" type="ORF">SKAU_G00097120</name>
</gene>
<protein>
    <submittedName>
        <fullName evidence="1">Uncharacterized protein</fullName>
    </submittedName>
</protein>
<proteinExistence type="predicted"/>
<sequence length="110" mass="12603">MWAERNWTAPNRKLNCKALNNPITTGNLRWLLGRNLDQVPEESTDWSALRTATHGAASEALSLSRIRHQDWFDNNFYDAIKALYSPRKQTIVPVRSADGDTLHLDFPPQE</sequence>
<reference evidence="1" key="1">
    <citation type="journal article" date="2023" name="Science">
        <title>Genome structures resolve the early diversification of teleost fishes.</title>
        <authorList>
            <person name="Parey E."/>
            <person name="Louis A."/>
            <person name="Montfort J."/>
            <person name="Bouchez O."/>
            <person name="Roques C."/>
            <person name="Iampietro C."/>
            <person name="Lluch J."/>
            <person name="Castinel A."/>
            <person name="Donnadieu C."/>
            <person name="Desvignes T."/>
            <person name="Floi Bucao C."/>
            <person name="Jouanno E."/>
            <person name="Wen M."/>
            <person name="Mejri S."/>
            <person name="Dirks R."/>
            <person name="Jansen H."/>
            <person name="Henkel C."/>
            <person name="Chen W.J."/>
            <person name="Zahm M."/>
            <person name="Cabau C."/>
            <person name="Klopp C."/>
            <person name="Thompson A.W."/>
            <person name="Robinson-Rechavi M."/>
            <person name="Braasch I."/>
            <person name="Lecointre G."/>
            <person name="Bobe J."/>
            <person name="Postlethwait J.H."/>
            <person name="Berthelot C."/>
            <person name="Roest Crollius H."/>
            <person name="Guiguen Y."/>
        </authorList>
    </citation>
    <scope>NUCLEOTIDE SEQUENCE</scope>
    <source>
        <strain evidence="1">WJC10195</strain>
    </source>
</reference>
<organism evidence="1 2">
    <name type="scientific">Synaphobranchus kaupii</name>
    <name type="common">Kaup's arrowtooth eel</name>
    <dbReference type="NCBI Taxonomy" id="118154"/>
    <lineage>
        <taxon>Eukaryota</taxon>
        <taxon>Metazoa</taxon>
        <taxon>Chordata</taxon>
        <taxon>Craniata</taxon>
        <taxon>Vertebrata</taxon>
        <taxon>Euteleostomi</taxon>
        <taxon>Actinopterygii</taxon>
        <taxon>Neopterygii</taxon>
        <taxon>Teleostei</taxon>
        <taxon>Anguilliformes</taxon>
        <taxon>Synaphobranchidae</taxon>
        <taxon>Synaphobranchus</taxon>
    </lineage>
</organism>
<evidence type="ECO:0000313" key="2">
    <source>
        <dbReference type="Proteomes" id="UP001152622"/>
    </source>
</evidence>
<accession>A0A9Q1FXI9</accession>
<name>A0A9Q1FXI9_SYNKA</name>
<dbReference type="Proteomes" id="UP001152622">
    <property type="component" value="Chromosome 3"/>
</dbReference>
<dbReference type="EMBL" id="JAINUF010000003">
    <property type="protein sequence ID" value="KAJ8369684.1"/>
    <property type="molecule type" value="Genomic_DNA"/>
</dbReference>
<keyword evidence="2" id="KW-1185">Reference proteome</keyword>
<evidence type="ECO:0000313" key="1">
    <source>
        <dbReference type="EMBL" id="KAJ8369684.1"/>
    </source>
</evidence>